<protein>
    <recommendedName>
        <fullName evidence="7">DNA polymerase III PolC-type</fullName>
        <shortName evidence="7">PolIII</shortName>
        <ecNumber evidence="7">2.7.7.7</ecNumber>
    </recommendedName>
</protein>
<dbReference type="PANTHER" id="PTHR32294:SF5">
    <property type="entry name" value="DNA POLYMERASE III POLC-TYPE"/>
    <property type="match status" value="1"/>
</dbReference>
<dbReference type="InterPro" id="IPR044923">
    <property type="entry name" value="PolC_middle_finger_sf"/>
</dbReference>
<comment type="subcellular location">
    <subcellularLocation>
        <location evidence="7">Cytoplasm</location>
    </subcellularLocation>
</comment>
<evidence type="ECO:0000256" key="8">
    <source>
        <dbReference type="SAM" id="MobiDB-lite"/>
    </source>
</evidence>
<dbReference type="InterPro" id="IPR004013">
    <property type="entry name" value="PHP_dom"/>
</dbReference>
<keyword evidence="7" id="KW-0540">Nuclease</keyword>
<dbReference type="PANTHER" id="PTHR32294">
    <property type="entry name" value="DNA POLYMERASE III SUBUNIT ALPHA"/>
    <property type="match status" value="1"/>
</dbReference>
<feature type="compositionally biased region" description="Basic residues" evidence="8">
    <location>
        <begin position="146"/>
        <end position="155"/>
    </location>
</feature>
<accession>A0A806KFS1</accession>
<keyword evidence="4 7" id="KW-0269">Exonuclease</keyword>
<dbReference type="GO" id="GO:0003887">
    <property type="term" value="F:DNA-directed DNA polymerase activity"/>
    <property type="evidence" value="ECO:0007669"/>
    <property type="project" value="UniProtKB-UniRule"/>
</dbReference>
<feature type="compositionally biased region" description="Basic and acidic residues" evidence="8">
    <location>
        <begin position="82"/>
        <end position="101"/>
    </location>
</feature>
<dbReference type="InterPro" id="IPR003141">
    <property type="entry name" value="Pol/His_phosphatase_N"/>
</dbReference>
<feature type="compositionally biased region" description="Low complexity" evidence="8">
    <location>
        <begin position="128"/>
        <end position="140"/>
    </location>
</feature>
<dbReference type="CDD" id="cd04484">
    <property type="entry name" value="polC_OBF"/>
    <property type="match status" value="1"/>
</dbReference>
<evidence type="ECO:0000256" key="4">
    <source>
        <dbReference type="ARBA" id="ARBA00022839"/>
    </source>
</evidence>
<dbReference type="Pfam" id="PF02811">
    <property type="entry name" value="PHP"/>
    <property type="match status" value="1"/>
</dbReference>
<dbReference type="InterPro" id="IPR029460">
    <property type="entry name" value="DNAPol_HHH"/>
</dbReference>
<dbReference type="AlphaFoldDB" id="A0A806KFS1"/>
<dbReference type="Gene3D" id="6.10.140.1510">
    <property type="match status" value="1"/>
</dbReference>
<dbReference type="NCBIfam" id="TIGR01405">
    <property type="entry name" value="polC_Gram_pos"/>
    <property type="match status" value="1"/>
</dbReference>
<comment type="catalytic activity">
    <reaction evidence="6 7">
        <text>DNA(n) + a 2'-deoxyribonucleoside 5'-triphosphate = DNA(n+1) + diphosphate</text>
        <dbReference type="Rhea" id="RHEA:22508"/>
        <dbReference type="Rhea" id="RHEA-COMP:17339"/>
        <dbReference type="Rhea" id="RHEA-COMP:17340"/>
        <dbReference type="ChEBI" id="CHEBI:33019"/>
        <dbReference type="ChEBI" id="CHEBI:61560"/>
        <dbReference type="ChEBI" id="CHEBI:173112"/>
        <dbReference type="EC" id="2.7.7.7"/>
    </reaction>
</comment>
<comment type="function">
    <text evidence="7">Required for replicative DNA synthesis. This DNA polymerase also exhibits 3' to 5' exonuclease activity.</text>
</comment>
<evidence type="ECO:0000256" key="7">
    <source>
        <dbReference type="HAMAP-Rule" id="MF_00356"/>
    </source>
</evidence>
<keyword evidence="3 7" id="KW-0235">DNA replication</keyword>
<dbReference type="Gene3D" id="1.10.150.700">
    <property type="entry name" value="PolC, middle finger domain"/>
    <property type="match status" value="1"/>
</dbReference>
<keyword evidence="7" id="KW-0963">Cytoplasm</keyword>
<dbReference type="InterPro" id="IPR011708">
    <property type="entry name" value="DNA_pol3_alpha_NTPase_dom"/>
</dbReference>
<feature type="region of interest" description="Disordered" evidence="8">
    <location>
        <begin position="128"/>
        <end position="165"/>
    </location>
</feature>
<dbReference type="SMART" id="SM00481">
    <property type="entry name" value="POLIIIAc"/>
    <property type="match status" value="1"/>
</dbReference>
<keyword evidence="1 7" id="KW-0808">Transferase</keyword>
<evidence type="ECO:0000313" key="10">
    <source>
        <dbReference type="EMBL" id="AGS51639.1"/>
    </source>
</evidence>
<evidence type="ECO:0000256" key="6">
    <source>
        <dbReference type="ARBA" id="ARBA00049244"/>
    </source>
</evidence>
<dbReference type="GO" id="GO:0003677">
    <property type="term" value="F:DNA binding"/>
    <property type="evidence" value="ECO:0007669"/>
    <property type="project" value="UniProtKB-UniRule"/>
</dbReference>
<dbReference type="Gene3D" id="3.20.20.140">
    <property type="entry name" value="Metal-dependent hydrolases"/>
    <property type="match status" value="1"/>
</dbReference>
<gene>
    <name evidence="7" type="primary">polC</name>
</gene>
<dbReference type="NCBIfam" id="NF001688">
    <property type="entry name" value="PRK00448.1"/>
    <property type="match status" value="1"/>
</dbReference>
<dbReference type="InterPro" id="IPR012340">
    <property type="entry name" value="NA-bd_OB-fold"/>
</dbReference>
<dbReference type="Gene3D" id="3.30.1900.20">
    <property type="match status" value="2"/>
</dbReference>
<sequence>MAQYLTEVFPTLQLEESLDELLSTVVVAKVARTSKGDAIRIHVLDDGRLEQPLLNKTELEIQRQLFPGQPVTVKIVVEENVEQSHRGAESSEDSEAIKTDAPEPNDVEPSYSDGYEDLAAAVAERYEQAANAPKPKQAAPGWQGKYPRKTPRKRSSNPDVLYGRDFDDDPITPLKDIVGELGVVLVRGQIATLDRRSISNDKTILSFCLTDFDDSIMVKIFVDNEWLAETIASLEKGAFVKVKGTVQTDRYDGELVIGTIVGIKKADDFRAVRHDEAERKRIELHCHTKMSAMDGVSEAKALIERAFIWGHSAIAITDHGVVQAFPDAYKVWQGLSKKNPDFKIIYGLEGYLIEEESDNKTHRYHIIILAANETGRKNLYKLVSESHLNYYKNERARIPKSLLEKHREGLILGSACEAGELYRALLHEKTKEEIADIVAFYDYLEIQPVGNNQYMVASEKWPSIKSLDDIRAINRRIVALGEEFGKPVVATCDVHFLDPADELYRRIIMAGKGYADADDQAPLYLRTTEEMLAEFAYLGAEKAYEVVVENTNRIAGMVEQIAPLRPDRCPPVIADSDKDLKEMCYNRAHEIYGQHLPKTVESRLQRELDAIIGNGFAVMYIAAQKLIAKSLADGYPVGSRGSVGSSFAATMAGITEVNPLPPHYYCSQCTYSDFDSDALKDHGARVGYDLPERLCPHCETVLERDGFDIPFATFLGFDGDKEPDIDLNFSGEYQSKAHDYTEVIFGAGQAFRAGTISTLADKTAYGYVKKYYESKDEVKRKCEIDRIVTGCTGIRKSTGQHPGGIIILPLGEDINSFTPIQRPGKDADSDTITTHFDFHSIDHNLLKLDLLGHRDPTTMKMLADLTGVDPLTIPIQEERVMSLFRGTEALGITPEQIDGYRLGVLGVPEFGTDNTGKILEDAKPQSFYDLLCVSGLSHGTNVWSGNAQDLIKDGTATLSSVISIRDDIMMYLTSKGVDSLLAFHIMESVRKGKGLTKEWVAAMQEAAVPQWYIESCQKIEYMFPKAHAAAYVMMGWRIAYYKVYHPLAFYATFFSVRASAFDYESMCQGPEALERAIADCKRKKEQQKLTAKEESALRDMRIVQEMYARGFAFAPLDIYTAKAHDFQIVEGRIMPALSSIEGLNEKANGIVDAAKQGPFLSRDDFRERTSVSKTVIELMERLGLFGEMPESNQLSLFDLL</sequence>
<dbReference type="Gene3D" id="2.40.50.140">
    <property type="entry name" value="Nucleic acid-binding proteins"/>
    <property type="match status" value="1"/>
</dbReference>
<dbReference type="GO" id="GO:0008408">
    <property type="term" value="F:3'-5' exonuclease activity"/>
    <property type="evidence" value="ECO:0007669"/>
    <property type="project" value="UniProtKB-UniRule"/>
</dbReference>
<keyword evidence="2 7" id="KW-0548">Nucleotidyltransferase</keyword>
<dbReference type="EC" id="2.7.7.7" evidence="7"/>
<dbReference type="InterPro" id="IPR016195">
    <property type="entry name" value="Pol/histidinol_Pase-like"/>
</dbReference>
<dbReference type="EMBL" id="JQ844166">
    <property type="protein sequence ID" value="AGS51639.1"/>
    <property type="molecule type" value="Genomic_DNA"/>
</dbReference>
<dbReference type="InterPro" id="IPR006308">
    <property type="entry name" value="Pol_III_a_PolC-type_gram_pos"/>
</dbReference>
<evidence type="ECO:0000256" key="5">
    <source>
        <dbReference type="ARBA" id="ARBA00022932"/>
    </source>
</evidence>
<dbReference type="CDD" id="cd07435">
    <property type="entry name" value="PHP_PolIIIA_POLC"/>
    <property type="match status" value="1"/>
</dbReference>
<reference evidence="10" key="1">
    <citation type="submission" date="2012-03" db="EMBL/GenBank/DDBJ databases">
        <title>Functional metagenomics reveals considerable lignocellulase gene clusters in the gut microbiome of a wood-feeding higher termite.</title>
        <authorList>
            <person name="Liu N."/>
        </authorList>
    </citation>
    <scope>NUCLEOTIDE SEQUENCE</scope>
</reference>
<keyword evidence="7" id="KW-0378">Hydrolase</keyword>
<evidence type="ECO:0000259" key="9">
    <source>
        <dbReference type="SMART" id="SM00481"/>
    </source>
</evidence>
<keyword evidence="5 7" id="KW-0239">DNA-directed DNA polymerase</keyword>
<dbReference type="InterPro" id="IPR040982">
    <property type="entry name" value="DNA_pol3_finger"/>
</dbReference>
<feature type="region of interest" description="Disordered" evidence="8">
    <location>
        <begin position="82"/>
        <end position="112"/>
    </location>
</feature>
<organism evidence="10">
    <name type="scientific">uncultured bacterium contig00017</name>
    <dbReference type="NCBI Taxonomy" id="1181508"/>
    <lineage>
        <taxon>Bacteria</taxon>
        <taxon>environmental samples</taxon>
    </lineage>
</organism>
<evidence type="ECO:0000256" key="2">
    <source>
        <dbReference type="ARBA" id="ARBA00022695"/>
    </source>
</evidence>
<dbReference type="Pfam" id="PF14579">
    <property type="entry name" value="HHH_6"/>
    <property type="match status" value="1"/>
</dbReference>
<dbReference type="Gene3D" id="1.10.150.870">
    <property type="match status" value="1"/>
</dbReference>
<dbReference type="GO" id="GO:0005737">
    <property type="term" value="C:cytoplasm"/>
    <property type="evidence" value="ECO:0007669"/>
    <property type="project" value="UniProtKB-SubCell"/>
</dbReference>
<feature type="domain" description="Polymerase/histidinol phosphatase N-terminal" evidence="9">
    <location>
        <begin position="282"/>
        <end position="354"/>
    </location>
</feature>
<dbReference type="Pfam" id="PF07733">
    <property type="entry name" value="DNA_pol3_alpha"/>
    <property type="match status" value="1"/>
</dbReference>
<dbReference type="HAMAP" id="MF_00356">
    <property type="entry name" value="DNApol_PolC"/>
    <property type="match status" value="1"/>
</dbReference>
<dbReference type="Pfam" id="PF17657">
    <property type="entry name" value="DNA_pol3_finger"/>
    <property type="match status" value="1"/>
</dbReference>
<proteinExistence type="inferred from homology"/>
<evidence type="ECO:0000256" key="1">
    <source>
        <dbReference type="ARBA" id="ARBA00022679"/>
    </source>
</evidence>
<dbReference type="SUPFAM" id="SSF89550">
    <property type="entry name" value="PHP domain-like"/>
    <property type="match status" value="1"/>
</dbReference>
<evidence type="ECO:0000256" key="3">
    <source>
        <dbReference type="ARBA" id="ARBA00022705"/>
    </source>
</evidence>
<dbReference type="GO" id="GO:0006261">
    <property type="term" value="P:DNA-templated DNA replication"/>
    <property type="evidence" value="ECO:0007669"/>
    <property type="project" value="UniProtKB-UniRule"/>
</dbReference>
<comment type="similarity">
    <text evidence="7">Belongs to the DNA polymerase type-C family. PolC subfamily.</text>
</comment>
<name>A0A806KFS1_9BACT</name>
<dbReference type="InterPro" id="IPR004805">
    <property type="entry name" value="DnaE2/DnaE/PolC"/>
</dbReference>